<protein>
    <submittedName>
        <fullName evidence="5">AraC family transcriptional regulator</fullName>
    </submittedName>
</protein>
<evidence type="ECO:0000313" key="5">
    <source>
        <dbReference type="EMBL" id="OIN56048.1"/>
    </source>
</evidence>
<evidence type="ECO:0000256" key="2">
    <source>
        <dbReference type="ARBA" id="ARBA00023125"/>
    </source>
</evidence>
<dbReference type="SMART" id="SM00342">
    <property type="entry name" value="HTH_ARAC"/>
    <property type="match status" value="1"/>
</dbReference>
<reference evidence="5 6" key="1">
    <citation type="submission" date="2016-10" db="EMBL/GenBank/DDBJ databases">
        <title>Arsenicibacter rosenii gen. nov., sp. nov., an efficient arsenic-methylating bacterium isolated from an arsenic-contaminated paddy soil.</title>
        <authorList>
            <person name="Huang K."/>
        </authorList>
    </citation>
    <scope>NUCLEOTIDE SEQUENCE [LARGE SCALE GENOMIC DNA]</scope>
    <source>
        <strain evidence="5 6">SM-1</strain>
    </source>
</reference>
<dbReference type="PROSITE" id="PS00041">
    <property type="entry name" value="HTH_ARAC_FAMILY_1"/>
    <property type="match status" value="1"/>
</dbReference>
<dbReference type="RefSeq" id="WP_071506289.1">
    <property type="nucleotide sequence ID" value="NZ_MORL01000029.1"/>
</dbReference>
<dbReference type="PROSITE" id="PS01124">
    <property type="entry name" value="HTH_ARAC_FAMILY_2"/>
    <property type="match status" value="1"/>
</dbReference>
<evidence type="ECO:0000256" key="1">
    <source>
        <dbReference type="ARBA" id="ARBA00023015"/>
    </source>
</evidence>
<dbReference type="PANTHER" id="PTHR43280:SF32">
    <property type="entry name" value="TRANSCRIPTIONAL REGULATORY PROTEIN"/>
    <property type="match status" value="1"/>
</dbReference>
<keyword evidence="2" id="KW-0238">DNA-binding</keyword>
<organism evidence="5 6">
    <name type="scientific">Arsenicibacter rosenii</name>
    <dbReference type="NCBI Taxonomy" id="1750698"/>
    <lineage>
        <taxon>Bacteria</taxon>
        <taxon>Pseudomonadati</taxon>
        <taxon>Bacteroidota</taxon>
        <taxon>Cytophagia</taxon>
        <taxon>Cytophagales</taxon>
        <taxon>Spirosomataceae</taxon>
        <taxon>Arsenicibacter</taxon>
    </lineage>
</organism>
<sequence>MEFLGKNNEFLQIQVLKNNTTITYDKSLEFPLIFIWTKDKCSEIIHEGRKYILPINTIICLTEFHELTVNNELETRQIKFNKEFYCVLNHDKEVGCKGILFYGVNQIPMLTIPDDKIEQFEIIWKIFQTELESKDDLQLDMLQSILKRFIILCTRIYKAQNNLHQQSSTEVNIIREFNFLVEKNFRTKHTVKEYADILNKSPKTLSNLFSALSEKTPLQIIHERKILEAKRLLKYTDKSIKEIAYDIGFQDIHTFSRFFKKMEKMSPSSFKCSSAGNIANL</sequence>
<dbReference type="Gene3D" id="1.10.10.60">
    <property type="entry name" value="Homeodomain-like"/>
    <property type="match status" value="1"/>
</dbReference>
<dbReference type="GO" id="GO:0003700">
    <property type="term" value="F:DNA-binding transcription factor activity"/>
    <property type="evidence" value="ECO:0007669"/>
    <property type="project" value="InterPro"/>
</dbReference>
<evidence type="ECO:0000259" key="4">
    <source>
        <dbReference type="PROSITE" id="PS01124"/>
    </source>
</evidence>
<dbReference type="InterPro" id="IPR018062">
    <property type="entry name" value="HTH_AraC-typ_CS"/>
</dbReference>
<keyword evidence="6" id="KW-1185">Reference proteome</keyword>
<proteinExistence type="predicted"/>
<keyword evidence="1" id="KW-0805">Transcription regulation</keyword>
<dbReference type="PANTHER" id="PTHR43280">
    <property type="entry name" value="ARAC-FAMILY TRANSCRIPTIONAL REGULATOR"/>
    <property type="match status" value="1"/>
</dbReference>
<dbReference type="Pfam" id="PF12833">
    <property type="entry name" value="HTH_18"/>
    <property type="match status" value="1"/>
</dbReference>
<comment type="caution">
    <text evidence="5">The sequence shown here is derived from an EMBL/GenBank/DDBJ whole genome shotgun (WGS) entry which is preliminary data.</text>
</comment>
<dbReference type="SUPFAM" id="SSF46689">
    <property type="entry name" value="Homeodomain-like"/>
    <property type="match status" value="1"/>
</dbReference>
<dbReference type="OrthoDB" id="9793451at2"/>
<dbReference type="EMBL" id="MORL01000029">
    <property type="protein sequence ID" value="OIN56048.1"/>
    <property type="molecule type" value="Genomic_DNA"/>
</dbReference>
<evidence type="ECO:0000256" key="3">
    <source>
        <dbReference type="ARBA" id="ARBA00023163"/>
    </source>
</evidence>
<evidence type="ECO:0000313" key="6">
    <source>
        <dbReference type="Proteomes" id="UP000181790"/>
    </source>
</evidence>
<dbReference type="InterPro" id="IPR018060">
    <property type="entry name" value="HTH_AraC"/>
</dbReference>
<dbReference type="GO" id="GO:0043565">
    <property type="term" value="F:sequence-specific DNA binding"/>
    <property type="evidence" value="ECO:0007669"/>
    <property type="project" value="InterPro"/>
</dbReference>
<keyword evidence="3" id="KW-0804">Transcription</keyword>
<gene>
    <name evidence="5" type="ORF">BLX24_26690</name>
</gene>
<dbReference type="Proteomes" id="UP000181790">
    <property type="component" value="Unassembled WGS sequence"/>
</dbReference>
<dbReference type="InterPro" id="IPR009057">
    <property type="entry name" value="Homeodomain-like_sf"/>
</dbReference>
<name>A0A1S2VDR4_9BACT</name>
<dbReference type="AlphaFoldDB" id="A0A1S2VDR4"/>
<feature type="domain" description="HTH araC/xylS-type" evidence="4">
    <location>
        <begin position="175"/>
        <end position="273"/>
    </location>
</feature>
<accession>A0A1S2VDR4</accession>